<sequence length="974" mass="108482">METSEPSSETATTGQPSQSQPTNDGNRDSSKKNNVRKRTKTGCLTCRKRRIKCDEAKPTCNNCIKSKRMCEGYNQRVVFKNPMGFPGGPFQGPPIVFSGPQDHFFMPGVQHKLPTGSQGPLPTIAPKPQPLDFQGLPAGHYGMPYQSPGLSPTAQFSQSPMRYEPPNSAMSVPGSAAGFPGQEFWSPDGQYGFNSPLPRHSSEASFAVPGPSASGGHHSDEHANPMQVKADELPPHLKPNQGQGLVTGTPAVATPRQPMIQTHAQNIDIEYEESDDYESMDEDGEEYGYDSNYTNIDRRELGMIVARKLEMDGNDAFGIRPRTFGYSAENILAFYTASPETSPLSDRQTASIFRHFVTVTGPSMSLYERHPFDPSPIFQGQPIPKSRRHIWTYTFPILSFSHPALLHSMLALGSLQMAKYNNIPPTSSLKHYHLALRKVKKNIRGVNRRTHAGTLAATLLLGYFEVWSSDHEKWCKHLLGSRLILKEIPFPAMSRAYLMARRAKKRRIEEIISGQREHPFTEQEQNPEQVLYHIQEPDHGFVRELCGRRLAYESNNGEQYSGILHYTDADMESYEQLSDLFWWYCKMDTYQSILSGTKPLMDYELWTQVPPRAPMGRIDSIYGTYDHLMLLLGRVASFSAKDLARKRKYMATQGPPGMRPGGGPPGGPGRNQPSPPTFPGMFPRKPVAVTTTLGFSPPREPSPQSEDADDIDLDSATAQAMAEWQAIREAFSKFQAQLTDDFQPLDPEYHTHTGLGGGPRMSPFGPARSYRTFSIAGLWMNLYMGLIVLYRAHPKMPPVAMVAAGMMARDTWEYAAEIGRVAAGLSEDVSSTPSIATIVAAAFIESCFCLFVAGIQYQDIAQRHWLVRRMHDIARLTGWQSARQIAEGCESAWTKAADLGRGPPYQSPEGLFPDEPSSVWVNPRRIDRAIREAKGPDGQAEQRLVLHKSEQAHYALGLLGVEQDLERLDLKETS</sequence>
<feature type="compositionally biased region" description="Low complexity" evidence="3">
    <location>
        <begin position="1"/>
        <end position="13"/>
    </location>
</feature>
<feature type="compositionally biased region" description="Polar residues" evidence="3">
    <location>
        <begin position="150"/>
        <end position="160"/>
    </location>
</feature>
<feature type="region of interest" description="Disordered" evidence="3">
    <location>
        <begin position="192"/>
        <end position="223"/>
    </location>
</feature>
<evidence type="ECO:0000256" key="3">
    <source>
        <dbReference type="SAM" id="MobiDB-lite"/>
    </source>
</evidence>
<dbReference type="InterPro" id="IPR001138">
    <property type="entry name" value="Zn2Cys6_DnaBD"/>
</dbReference>
<feature type="region of interest" description="Disordered" evidence="3">
    <location>
        <begin position="1"/>
        <end position="40"/>
    </location>
</feature>
<organism evidence="5 6">
    <name type="scientific">Zalerion maritima</name>
    <dbReference type="NCBI Taxonomy" id="339359"/>
    <lineage>
        <taxon>Eukaryota</taxon>
        <taxon>Fungi</taxon>
        <taxon>Dikarya</taxon>
        <taxon>Ascomycota</taxon>
        <taxon>Pezizomycotina</taxon>
        <taxon>Sordariomycetes</taxon>
        <taxon>Lulworthiomycetidae</taxon>
        <taxon>Lulworthiales</taxon>
        <taxon>Lulworthiaceae</taxon>
        <taxon>Zalerion</taxon>
    </lineage>
</organism>
<feature type="region of interest" description="Disordered" evidence="3">
    <location>
        <begin position="150"/>
        <end position="169"/>
    </location>
</feature>
<dbReference type="EMBL" id="JAKWBI020000001">
    <property type="protein sequence ID" value="KAJ2907399.1"/>
    <property type="molecule type" value="Genomic_DNA"/>
</dbReference>
<feature type="domain" description="Zn(2)-C6 fungal-type" evidence="4">
    <location>
        <begin position="42"/>
        <end position="70"/>
    </location>
</feature>
<evidence type="ECO:0000259" key="4">
    <source>
        <dbReference type="PROSITE" id="PS50048"/>
    </source>
</evidence>
<dbReference type="InterPro" id="IPR036864">
    <property type="entry name" value="Zn2-C6_fun-type_DNA-bd_sf"/>
</dbReference>
<dbReference type="Pfam" id="PF11951">
    <property type="entry name" value="Fungal_trans_2"/>
    <property type="match status" value="2"/>
</dbReference>
<feature type="region of interest" description="Disordered" evidence="3">
    <location>
        <begin position="691"/>
        <end position="710"/>
    </location>
</feature>
<evidence type="ECO:0000313" key="5">
    <source>
        <dbReference type="EMBL" id="KAJ2907399.1"/>
    </source>
</evidence>
<dbReference type="CDD" id="cd00067">
    <property type="entry name" value="GAL4"/>
    <property type="match status" value="1"/>
</dbReference>
<gene>
    <name evidence="5" type="ORF">MKZ38_003256</name>
</gene>
<dbReference type="SUPFAM" id="SSF57701">
    <property type="entry name" value="Zn2/Cys6 DNA-binding domain"/>
    <property type="match status" value="1"/>
</dbReference>
<dbReference type="Gene3D" id="4.10.240.10">
    <property type="entry name" value="Zn(2)-C6 fungal-type DNA-binding domain"/>
    <property type="match status" value="1"/>
</dbReference>
<comment type="caution">
    <text evidence="5">The sequence shown here is derived from an EMBL/GenBank/DDBJ whole genome shotgun (WGS) entry which is preliminary data.</text>
</comment>
<dbReference type="GO" id="GO:0005634">
    <property type="term" value="C:nucleus"/>
    <property type="evidence" value="ECO:0007669"/>
    <property type="project" value="UniProtKB-SubCell"/>
</dbReference>
<feature type="compositionally biased region" description="Polar residues" evidence="3">
    <location>
        <begin position="14"/>
        <end position="24"/>
    </location>
</feature>
<dbReference type="InterPro" id="IPR021858">
    <property type="entry name" value="Fun_TF"/>
</dbReference>
<evidence type="ECO:0000256" key="1">
    <source>
        <dbReference type="ARBA" id="ARBA00004123"/>
    </source>
</evidence>
<dbReference type="GO" id="GO:0045944">
    <property type="term" value="P:positive regulation of transcription by RNA polymerase II"/>
    <property type="evidence" value="ECO:0007669"/>
    <property type="project" value="TreeGrafter"/>
</dbReference>
<feature type="compositionally biased region" description="Pro residues" evidence="3">
    <location>
        <begin position="662"/>
        <end position="678"/>
    </location>
</feature>
<keyword evidence="6" id="KW-1185">Reference proteome</keyword>
<dbReference type="PANTHER" id="PTHR37534:SF23">
    <property type="entry name" value="ZN(II)2CYS6 TRANSCRIPTION FACTOR (EUROFUNG)"/>
    <property type="match status" value="1"/>
</dbReference>
<dbReference type="GO" id="GO:0000976">
    <property type="term" value="F:transcription cis-regulatory region binding"/>
    <property type="evidence" value="ECO:0007669"/>
    <property type="project" value="TreeGrafter"/>
</dbReference>
<evidence type="ECO:0000256" key="2">
    <source>
        <dbReference type="ARBA" id="ARBA00023242"/>
    </source>
</evidence>
<dbReference type="PROSITE" id="PS00463">
    <property type="entry name" value="ZN2_CY6_FUNGAL_1"/>
    <property type="match status" value="1"/>
</dbReference>
<dbReference type="PANTHER" id="PTHR37534">
    <property type="entry name" value="TRANSCRIPTIONAL ACTIVATOR PROTEIN UGA3"/>
    <property type="match status" value="1"/>
</dbReference>
<dbReference type="SMART" id="SM00066">
    <property type="entry name" value="GAL4"/>
    <property type="match status" value="1"/>
</dbReference>
<keyword evidence="2" id="KW-0539">Nucleus</keyword>
<dbReference type="Proteomes" id="UP001201980">
    <property type="component" value="Unassembled WGS sequence"/>
</dbReference>
<accession>A0AAD5S0L2</accession>
<name>A0AAD5S0L2_9PEZI</name>
<proteinExistence type="predicted"/>
<dbReference type="AlphaFoldDB" id="A0AAD5S0L2"/>
<dbReference type="GO" id="GO:0000981">
    <property type="term" value="F:DNA-binding transcription factor activity, RNA polymerase II-specific"/>
    <property type="evidence" value="ECO:0007669"/>
    <property type="project" value="InterPro"/>
</dbReference>
<dbReference type="GO" id="GO:0008270">
    <property type="term" value="F:zinc ion binding"/>
    <property type="evidence" value="ECO:0007669"/>
    <property type="project" value="InterPro"/>
</dbReference>
<dbReference type="Pfam" id="PF00172">
    <property type="entry name" value="Zn_clus"/>
    <property type="match status" value="1"/>
</dbReference>
<comment type="subcellular location">
    <subcellularLocation>
        <location evidence="1">Nucleus</location>
    </subcellularLocation>
</comment>
<dbReference type="PROSITE" id="PS50048">
    <property type="entry name" value="ZN2_CY6_FUNGAL_2"/>
    <property type="match status" value="1"/>
</dbReference>
<feature type="region of interest" description="Disordered" evidence="3">
    <location>
        <begin position="650"/>
        <end position="683"/>
    </location>
</feature>
<evidence type="ECO:0000313" key="6">
    <source>
        <dbReference type="Proteomes" id="UP001201980"/>
    </source>
</evidence>
<protein>
    <recommendedName>
        <fullName evidence="4">Zn(2)-C6 fungal-type domain-containing protein</fullName>
    </recommendedName>
</protein>
<reference evidence="5" key="1">
    <citation type="submission" date="2022-07" db="EMBL/GenBank/DDBJ databases">
        <title>Draft genome sequence of Zalerion maritima ATCC 34329, a (micro)plastics degrading marine fungus.</title>
        <authorList>
            <person name="Paco A."/>
            <person name="Goncalves M.F.M."/>
            <person name="Rocha-Santos T.A.P."/>
            <person name="Alves A."/>
        </authorList>
    </citation>
    <scope>NUCLEOTIDE SEQUENCE</scope>
    <source>
        <strain evidence="5">ATCC 34329</strain>
    </source>
</reference>